<feature type="compositionally biased region" description="Basic and acidic residues" evidence="1">
    <location>
        <begin position="272"/>
        <end position="282"/>
    </location>
</feature>
<dbReference type="InterPro" id="IPR052147">
    <property type="entry name" value="PP2-like/Lectin"/>
</dbReference>
<dbReference type="AlphaFoldDB" id="A0A835RNR9"/>
<evidence type="ECO:0000313" key="3">
    <source>
        <dbReference type="Proteomes" id="UP000636800"/>
    </source>
</evidence>
<gene>
    <name evidence="2" type="ORF">HPP92_005937</name>
</gene>
<dbReference type="EMBL" id="JADCNL010000002">
    <property type="protein sequence ID" value="KAG0492539.1"/>
    <property type="molecule type" value="Genomic_DNA"/>
</dbReference>
<sequence length="453" mass="52013">MSRSQVHHEGENNSSLFKYETDSCTIKPRALNIVWGRDSRYWKLSHADGPAELNQVSWLEVNGKINLSRFFKNGKKYMVKFRVELTPDNFGWGESCPVYFMVKVAQEARSWKKVYLNQANTGAVFDVPMDGQLTFRVPERRGADDQLHFGMYKALGGFYKLGQNDQKITHGLTTHGKVIGVSQKIVVKSIVEYHEYKTCKTRGAIRVDAIMKMKNALKQSATLSKVKEKKKPYPYSRLLVLDVRRTALSLLQTCINGAHMGKAKQNQAEEMSSDHIHSPHWHGEDSEEFIKSENGELHISAKALRIVWGNDQRFWQWTKLPKEETCFEIAAELIQVNWIEVTGSVNLEKFHLDSSKTYEIVYLVRFKVDAFGWHSSPITFEVTTSDGKKNRRTENLEHHKKDGDQWLEIQGGEFTVDSSNLKGKIAFSMKEVRTDWWKGGIVLEGVKIKPKHT</sequence>
<keyword evidence="3" id="KW-1185">Reference proteome</keyword>
<dbReference type="PANTHER" id="PTHR48478:SF1">
    <property type="entry name" value="LECTIN-LIKE"/>
    <property type="match status" value="1"/>
</dbReference>
<dbReference type="Pfam" id="PF14299">
    <property type="entry name" value="PP2"/>
    <property type="match status" value="2"/>
</dbReference>
<organism evidence="2 3">
    <name type="scientific">Vanilla planifolia</name>
    <name type="common">Vanilla</name>
    <dbReference type="NCBI Taxonomy" id="51239"/>
    <lineage>
        <taxon>Eukaryota</taxon>
        <taxon>Viridiplantae</taxon>
        <taxon>Streptophyta</taxon>
        <taxon>Embryophyta</taxon>
        <taxon>Tracheophyta</taxon>
        <taxon>Spermatophyta</taxon>
        <taxon>Magnoliopsida</taxon>
        <taxon>Liliopsida</taxon>
        <taxon>Asparagales</taxon>
        <taxon>Orchidaceae</taxon>
        <taxon>Vanilloideae</taxon>
        <taxon>Vanilleae</taxon>
        <taxon>Vanilla</taxon>
    </lineage>
</organism>
<name>A0A835RNR9_VANPL</name>
<protein>
    <submittedName>
        <fullName evidence="2">Uncharacterized protein</fullName>
    </submittedName>
</protein>
<accession>A0A835RNR9</accession>
<evidence type="ECO:0000256" key="1">
    <source>
        <dbReference type="SAM" id="MobiDB-lite"/>
    </source>
</evidence>
<dbReference type="GO" id="GO:0030246">
    <property type="term" value="F:carbohydrate binding"/>
    <property type="evidence" value="ECO:0007669"/>
    <property type="project" value="InterPro"/>
</dbReference>
<proteinExistence type="predicted"/>
<dbReference type="Proteomes" id="UP000636800">
    <property type="component" value="Chromosome 2"/>
</dbReference>
<dbReference type="OrthoDB" id="48317at2759"/>
<reference evidence="2 3" key="1">
    <citation type="journal article" date="2020" name="Nat. Food">
        <title>A phased Vanilla planifolia genome enables genetic improvement of flavour and production.</title>
        <authorList>
            <person name="Hasing T."/>
            <person name="Tang H."/>
            <person name="Brym M."/>
            <person name="Khazi F."/>
            <person name="Huang T."/>
            <person name="Chambers A.H."/>
        </authorList>
    </citation>
    <scope>NUCLEOTIDE SEQUENCE [LARGE SCALE GENOMIC DNA]</scope>
    <source>
        <tissue evidence="2">Leaf</tissue>
    </source>
</reference>
<evidence type="ECO:0000313" key="2">
    <source>
        <dbReference type="EMBL" id="KAG0492539.1"/>
    </source>
</evidence>
<dbReference type="InterPro" id="IPR025886">
    <property type="entry name" value="PP2-like"/>
</dbReference>
<feature type="region of interest" description="Disordered" evidence="1">
    <location>
        <begin position="262"/>
        <end position="282"/>
    </location>
</feature>
<comment type="caution">
    <text evidence="2">The sequence shown here is derived from an EMBL/GenBank/DDBJ whole genome shotgun (WGS) entry which is preliminary data.</text>
</comment>
<dbReference type="PANTHER" id="PTHR48478">
    <property type="entry name" value="LECTIN-LIKE"/>
    <property type="match status" value="1"/>
</dbReference>